<dbReference type="SUPFAM" id="SSF103473">
    <property type="entry name" value="MFS general substrate transporter"/>
    <property type="match status" value="1"/>
</dbReference>
<dbReference type="Proteomes" id="UP000245667">
    <property type="component" value="Unassembled WGS sequence"/>
</dbReference>
<feature type="transmembrane region" description="Helical" evidence="6">
    <location>
        <begin position="359"/>
        <end position="380"/>
    </location>
</feature>
<feature type="transmembrane region" description="Helical" evidence="6">
    <location>
        <begin position="12"/>
        <end position="34"/>
    </location>
</feature>
<dbReference type="RefSeq" id="WP_109648597.1">
    <property type="nucleotide sequence ID" value="NZ_CAJQNU010000008.1"/>
</dbReference>
<evidence type="ECO:0000256" key="4">
    <source>
        <dbReference type="ARBA" id="ARBA00022989"/>
    </source>
</evidence>
<dbReference type="PROSITE" id="PS50850">
    <property type="entry name" value="MFS"/>
    <property type="match status" value="1"/>
</dbReference>
<accession>A0A316E5J6</accession>
<feature type="transmembrane region" description="Helical" evidence="6">
    <location>
        <begin position="273"/>
        <end position="292"/>
    </location>
</feature>
<comment type="subcellular location">
    <subcellularLocation>
        <location evidence="1">Cell inner membrane</location>
        <topology evidence="1">Multi-pass membrane protein</topology>
    </subcellularLocation>
</comment>
<dbReference type="PANTHER" id="PTHR43702:SF3">
    <property type="entry name" value="PROTEIN TSGA"/>
    <property type="match status" value="1"/>
</dbReference>
<keyword evidence="5 6" id="KW-0472">Membrane</keyword>
<dbReference type="OrthoDB" id="3225787at2"/>
<protein>
    <submittedName>
        <fullName evidence="9">Fucose permease</fullName>
    </submittedName>
    <submittedName>
        <fullName evidence="8">MFS transporter</fullName>
    </submittedName>
</protein>
<evidence type="ECO:0000313" key="11">
    <source>
        <dbReference type="Proteomes" id="UP000651837"/>
    </source>
</evidence>
<feature type="transmembrane region" description="Helical" evidence="6">
    <location>
        <begin position="208"/>
        <end position="226"/>
    </location>
</feature>
<keyword evidence="2" id="KW-1003">Cell membrane</keyword>
<feature type="transmembrane region" description="Helical" evidence="6">
    <location>
        <begin position="246"/>
        <end position="266"/>
    </location>
</feature>
<organism evidence="9 10">
    <name type="scientific">Maribacter polysiphoniae</name>
    <dbReference type="NCBI Taxonomy" id="429344"/>
    <lineage>
        <taxon>Bacteria</taxon>
        <taxon>Pseudomonadati</taxon>
        <taxon>Bacteroidota</taxon>
        <taxon>Flavobacteriia</taxon>
        <taxon>Flavobacteriales</taxon>
        <taxon>Flavobacteriaceae</taxon>
        <taxon>Maribacter</taxon>
    </lineage>
</organism>
<evidence type="ECO:0000256" key="3">
    <source>
        <dbReference type="ARBA" id="ARBA00022692"/>
    </source>
</evidence>
<reference evidence="9 10" key="1">
    <citation type="submission" date="2018-05" db="EMBL/GenBank/DDBJ databases">
        <title>Genomic Encyclopedia of Archaeal and Bacterial Type Strains, Phase II (KMG-II): from individual species to whole genera.</title>
        <authorList>
            <person name="Goeker M."/>
        </authorList>
    </citation>
    <scope>NUCLEOTIDE SEQUENCE [LARGE SCALE GENOMIC DNA]</scope>
    <source>
        <strain evidence="9 10">DSM 23514</strain>
    </source>
</reference>
<feature type="transmembrane region" description="Helical" evidence="6">
    <location>
        <begin position="334"/>
        <end position="353"/>
    </location>
</feature>
<feature type="transmembrane region" description="Helical" evidence="6">
    <location>
        <begin position="46"/>
        <end position="66"/>
    </location>
</feature>
<dbReference type="GO" id="GO:0022857">
    <property type="term" value="F:transmembrane transporter activity"/>
    <property type="evidence" value="ECO:0007669"/>
    <property type="project" value="InterPro"/>
</dbReference>
<keyword evidence="4 6" id="KW-1133">Transmembrane helix</keyword>
<feature type="domain" description="Major facilitator superfamily (MFS) profile" evidence="7">
    <location>
        <begin position="6"/>
        <end position="385"/>
    </location>
</feature>
<feature type="transmembrane region" description="Helical" evidence="6">
    <location>
        <begin position="162"/>
        <end position="180"/>
    </location>
</feature>
<dbReference type="EMBL" id="JACWLN010000002">
    <property type="protein sequence ID" value="MBD1260204.1"/>
    <property type="molecule type" value="Genomic_DNA"/>
</dbReference>
<keyword evidence="11" id="KW-1185">Reference proteome</keyword>
<evidence type="ECO:0000313" key="8">
    <source>
        <dbReference type="EMBL" id="MBD1260204.1"/>
    </source>
</evidence>
<evidence type="ECO:0000256" key="6">
    <source>
        <dbReference type="SAM" id="Phobius"/>
    </source>
</evidence>
<evidence type="ECO:0000313" key="10">
    <source>
        <dbReference type="Proteomes" id="UP000245667"/>
    </source>
</evidence>
<reference evidence="8 11" key="2">
    <citation type="submission" date="2020-07" db="EMBL/GenBank/DDBJ databases">
        <title>The draft genome sequence of Maribacter polysiphoniae KCTC 22021.</title>
        <authorList>
            <person name="Mu L."/>
        </authorList>
    </citation>
    <scope>NUCLEOTIDE SEQUENCE [LARGE SCALE GENOMIC DNA]</scope>
    <source>
        <strain evidence="8 11">KCTC 22021</strain>
    </source>
</reference>
<dbReference type="Gene3D" id="1.20.1250.20">
    <property type="entry name" value="MFS general substrate transporter like domains"/>
    <property type="match status" value="2"/>
</dbReference>
<dbReference type="GO" id="GO:0005886">
    <property type="term" value="C:plasma membrane"/>
    <property type="evidence" value="ECO:0007669"/>
    <property type="project" value="UniProtKB-SubCell"/>
</dbReference>
<evidence type="ECO:0000256" key="1">
    <source>
        <dbReference type="ARBA" id="ARBA00004429"/>
    </source>
</evidence>
<dbReference type="Proteomes" id="UP000651837">
    <property type="component" value="Unassembled WGS sequence"/>
</dbReference>
<dbReference type="InterPro" id="IPR011701">
    <property type="entry name" value="MFS"/>
</dbReference>
<dbReference type="EMBL" id="QGGQ01000001">
    <property type="protein sequence ID" value="PWK25664.1"/>
    <property type="molecule type" value="Genomic_DNA"/>
</dbReference>
<dbReference type="PANTHER" id="PTHR43702">
    <property type="entry name" value="L-FUCOSE-PROTON SYMPORTER"/>
    <property type="match status" value="1"/>
</dbReference>
<feature type="transmembrane region" description="Helical" evidence="6">
    <location>
        <begin position="298"/>
        <end position="322"/>
    </location>
</feature>
<gene>
    <name evidence="8" type="ORF">HZY62_06380</name>
    <name evidence="9" type="ORF">LX92_00407</name>
</gene>
<dbReference type="InterPro" id="IPR050375">
    <property type="entry name" value="MFS_TsgA-like"/>
</dbReference>
<evidence type="ECO:0000256" key="2">
    <source>
        <dbReference type="ARBA" id="ARBA00022475"/>
    </source>
</evidence>
<name>A0A316E5J6_9FLAO</name>
<proteinExistence type="predicted"/>
<dbReference type="InterPro" id="IPR036259">
    <property type="entry name" value="MFS_trans_sf"/>
</dbReference>
<evidence type="ECO:0000259" key="7">
    <source>
        <dbReference type="PROSITE" id="PS50850"/>
    </source>
</evidence>
<dbReference type="Pfam" id="PF07690">
    <property type="entry name" value="MFS_1"/>
    <property type="match status" value="1"/>
</dbReference>
<keyword evidence="3 6" id="KW-0812">Transmembrane</keyword>
<evidence type="ECO:0000313" key="9">
    <source>
        <dbReference type="EMBL" id="PWK25664.1"/>
    </source>
</evidence>
<dbReference type="InterPro" id="IPR020846">
    <property type="entry name" value="MFS_dom"/>
</dbReference>
<comment type="caution">
    <text evidence="9">The sequence shown here is derived from an EMBL/GenBank/DDBJ whole genome shotgun (WGS) entry which is preliminary data.</text>
</comment>
<dbReference type="AlphaFoldDB" id="A0A316E5J6"/>
<sequence length="388" mass="42548">MATNKIQLNKFFPVFLTFIIMGFVDIVGVSTGYVQKDFDLSDSMAQFIPSMVFIWFFVFSIPVGVLQDKIGKKKMMNLGIMITIFGLLLPFIYYSFVVILIAFVFMGIGNTIVQVAASPLLQEVTPKEKLSSFLSLSQFMKAITSLTGPIIATYMAITYDKWILVFAVYALISLANLLWLSSTKIDESIKSETPATFASCMKLLTNKFVLAMVIAIFLIVGADVGMNSNIQGFLMKLHGLTLENASYGISVYFTALMISRFVGAILLQFLKPIFFLVTTTILAIVGTLMIMFSTTEMMAYIAIFIVGLGAGNLFPLIFSIAINKMPSRSNEISGLLIMAIVGGAVIPPIMGFVSSSYGIMGSLIVLVACFAYMLIIPFTAKQDKVEKA</sequence>
<evidence type="ECO:0000256" key="5">
    <source>
        <dbReference type="ARBA" id="ARBA00023136"/>
    </source>
</evidence>